<organism evidence="5 6">
    <name type="scientific">Acinetobacter higginsii</name>
    <dbReference type="NCBI Taxonomy" id="70347"/>
    <lineage>
        <taxon>Bacteria</taxon>
        <taxon>Pseudomonadati</taxon>
        <taxon>Pseudomonadota</taxon>
        <taxon>Gammaproteobacteria</taxon>
        <taxon>Moraxellales</taxon>
        <taxon>Moraxellaceae</taxon>
        <taxon>Acinetobacter</taxon>
    </lineage>
</organism>
<comment type="similarity">
    <text evidence="1 3">Belongs to the N-Me-Phe pilin family.</text>
</comment>
<gene>
    <name evidence="5" type="ORF">F966_01496</name>
</gene>
<dbReference type="GO" id="GO:0007155">
    <property type="term" value="P:cell adhesion"/>
    <property type="evidence" value="ECO:0007669"/>
    <property type="project" value="InterPro"/>
</dbReference>
<keyword evidence="4" id="KW-1133">Transmembrane helix</keyword>
<dbReference type="SUPFAM" id="SSF54523">
    <property type="entry name" value="Pili subunits"/>
    <property type="match status" value="1"/>
</dbReference>
<evidence type="ECO:0000256" key="1">
    <source>
        <dbReference type="ARBA" id="ARBA00005233"/>
    </source>
</evidence>
<feature type="transmembrane region" description="Helical" evidence="4">
    <location>
        <begin position="7"/>
        <end position="31"/>
    </location>
</feature>
<dbReference type="AlphaFoldDB" id="N8WDX2"/>
<dbReference type="Gene3D" id="3.30.700.10">
    <property type="entry name" value="Glycoprotein, Type 4 Pilin"/>
    <property type="match status" value="1"/>
</dbReference>
<evidence type="ECO:0000256" key="4">
    <source>
        <dbReference type="SAM" id="Phobius"/>
    </source>
</evidence>
<dbReference type="eggNOG" id="COG4969">
    <property type="taxonomic scope" value="Bacteria"/>
</dbReference>
<dbReference type="InterPro" id="IPR012902">
    <property type="entry name" value="N_methyl_site"/>
</dbReference>
<dbReference type="RefSeq" id="WP_004803941.1">
    <property type="nucleotide sequence ID" value="NZ_KB849440.1"/>
</dbReference>
<dbReference type="STRING" id="1144672.F966_01496"/>
<keyword evidence="3" id="KW-0281">Fimbrium</keyword>
<evidence type="ECO:0000256" key="3">
    <source>
        <dbReference type="RuleBase" id="RU000389"/>
    </source>
</evidence>
<evidence type="ECO:0000313" key="5">
    <source>
        <dbReference type="EMBL" id="ENV10317.1"/>
    </source>
</evidence>
<dbReference type="InterPro" id="IPR045584">
    <property type="entry name" value="Pilin-like"/>
</dbReference>
<keyword evidence="4" id="KW-0472">Membrane</keyword>
<evidence type="ECO:0000256" key="2">
    <source>
        <dbReference type="ARBA" id="ARBA00022481"/>
    </source>
</evidence>
<protein>
    <recommendedName>
        <fullName evidence="7">Prepilin-type N-terminal cleavage/methylation domain-containing protein</fullName>
    </recommendedName>
</protein>
<dbReference type="InterPro" id="IPR001082">
    <property type="entry name" value="Pilin"/>
</dbReference>
<dbReference type="Proteomes" id="UP000013209">
    <property type="component" value="Unassembled WGS sequence"/>
</dbReference>
<dbReference type="EMBL" id="APPH01000006">
    <property type="protein sequence ID" value="ENV10317.1"/>
    <property type="molecule type" value="Genomic_DNA"/>
</dbReference>
<evidence type="ECO:0008006" key="7">
    <source>
        <dbReference type="Google" id="ProtNLM"/>
    </source>
</evidence>
<proteinExistence type="inferred from homology"/>
<dbReference type="Pfam" id="PF00114">
    <property type="entry name" value="Pilin"/>
    <property type="match status" value="1"/>
</dbReference>
<accession>N8WDX2</accession>
<reference evidence="5 6" key="1">
    <citation type="submission" date="2013-02" db="EMBL/GenBank/DDBJ databases">
        <title>The Genome Sequence of Acinetobacter sp. CIP 56.2.</title>
        <authorList>
            <consortium name="The Broad Institute Genome Sequencing Platform"/>
            <consortium name="The Broad Institute Genome Sequencing Center for Infectious Disease"/>
            <person name="Cerqueira G."/>
            <person name="Feldgarden M."/>
            <person name="Courvalin P."/>
            <person name="Perichon B."/>
            <person name="Grillot-Courvalin C."/>
            <person name="Clermont D."/>
            <person name="Rocha E."/>
            <person name="Yoon E.-J."/>
            <person name="Nemec A."/>
            <person name="Walker B."/>
            <person name="Young S.K."/>
            <person name="Zeng Q."/>
            <person name="Gargeya S."/>
            <person name="Fitzgerald M."/>
            <person name="Haas B."/>
            <person name="Abouelleil A."/>
            <person name="Alvarado L."/>
            <person name="Arachchi H.M."/>
            <person name="Berlin A.M."/>
            <person name="Chapman S.B."/>
            <person name="Dewar J."/>
            <person name="Goldberg J."/>
            <person name="Griggs A."/>
            <person name="Gujja S."/>
            <person name="Hansen M."/>
            <person name="Howarth C."/>
            <person name="Imamovic A."/>
            <person name="Larimer J."/>
            <person name="McCowan C."/>
            <person name="Murphy C."/>
            <person name="Neiman D."/>
            <person name="Pearson M."/>
            <person name="Priest M."/>
            <person name="Roberts A."/>
            <person name="Saif S."/>
            <person name="Shea T."/>
            <person name="Sisk P."/>
            <person name="Sykes S."/>
            <person name="Wortman J."/>
            <person name="Nusbaum C."/>
            <person name="Birren B."/>
        </authorList>
    </citation>
    <scope>NUCLEOTIDE SEQUENCE [LARGE SCALE GENOMIC DNA]</scope>
    <source>
        <strain evidence="5 6">CIP 56.2</strain>
    </source>
</reference>
<dbReference type="NCBIfam" id="TIGR02532">
    <property type="entry name" value="IV_pilin_GFxxxE"/>
    <property type="match status" value="1"/>
</dbReference>
<comment type="caution">
    <text evidence="5">The sequence shown here is derived from an EMBL/GenBank/DDBJ whole genome shotgun (WGS) entry which is preliminary data.</text>
</comment>
<dbReference type="GO" id="GO:0009289">
    <property type="term" value="C:pilus"/>
    <property type="evidence" value="ECO:0007669"/>
    <property type="project" value="InterPro"/>
</dbReference>
<name>N8WDX2_9GAMM</name>
<dbReference type="Pfam" id="PF07963">
    <property type="entry name" value="N_methyl"/>
    <property type="match status" value="1"/>
</dbReference>
<dbReference type="HOGENOM" id="CLU_091705_4_2_6"/>
<sequence length="141" mass="15273">MKSKYQGFTLIELMIVVAIIGVLSAIGVSMYQEHAIRAQVMAGFAELNKVKPRYEVVINNGGVGADFNLSNMDIYNDSSFCVFVVHAPVSGTATPALECQFHNVSIMLNGQSIFLNRTSSGDWSCSTSLGLADRYKPLACV</sequence>
<keyword evidence="2" id="KW-0488">Methylation</keyword>
<dbReference type="PROSITE" id="PS00409">
    <property type="entry name" value="PROKAR_NTER_METHYL"/>
    <property type="match status" value="1"/>
</dbReference>
<keyword evidence="4" id="KW-0812">Transmembrane</keyword>
<evidence type="ECO:0000313" key="6">
    <source>
        <dbReference type="Proteomes" id="UP000013209"/>
    </source>
</evidence>